<feature type="chain" id="PRO_5034012981" evidence="2">
    <location>
        <begin position="26"/>
        <end position="432"/>
    </location>
</feature>
<gene>
    <name evidence="4" type="primary">LOC111116068</name>
</gene>
<dbReference type="OrthoDB" id="10020794at2759"/>
<dbReference type="AlphaFoldDB" id="A0A8B8C4Y5"/>
<dbReference type="GeneID" id="111116068"/>
<dbReference type="Proteomes" id="UP000694844">
    <property type="component" value="Chromosome 9"/>
</dbReference>
<keyword evidence="3" id="KW-1185">Reference proteome</keyword>
<keyword evidence="1" id="KW-1133">Transmembrane helix</keyword>
<keyword evidence="1" id="KW-0472">Membrane</keyword>
<proteinExistence type="predicted"/>
<keyword evidence="2" id="KW-0732">Signal</keyword>
<reference evidence="4" key="1">
    <citation type="submission" date="2025-08" db="UniProtKB">
        <authorList>
            <consortium name="RefSeq"/>
        </authorList>
    </citation>
    <scope>IDENTIFICATION</scope>
    <source>
        <tissue evidence="4">Whole sample</tissue>
    </source>
</reference>
<feature type="transmembrane region" description="Helical" evidence="1">
    <location>
        <begin position="317"/>
        <end position="337"/>
    </location>
</feature>
<feature type="signal peptide" evidence="2">
    <location>
        <begin position="1"/>
        <end position="25"/>
    </location>
</feature>
<dbReference type="RefSeq" id="XP_022310763.1">
    <property type="nucleotide sequence ID" value="XM_022455055.1"/>
</dbReference>
<feature type="transmembrane region" description="Helical" evidence="1">
    <location>
        <begin position="44"/>
        <end position="65"/>
    </location>
</feature>
<feature type="transmembrane region" description="Helical" evidence="1">
    <location>
        <begin position="134"/>
        <end position="151"/>
    </location>
</feature>
<dbReference type="KEGG" id="cvn:111116068"/>
<organism evidence="3 4">
    <name type="scientific">Crassostrea virginica</name>
    <name type="common">Eastern oyster</name>
    <dbReference type="NCBI Taxonomy" id="6565"/>
    <lineage>
        <taxon>Eukaryota</taxon>
        <taxon>Metazoa</taxon>
        <taxon>Spiralia</taxon>
        <taxon>Lophotrochozoa</taxon>
        <taxon>Mollusca</taxon>
        <taxon>Bivalvia</taxon>
        <taxon>Autobranchia</taxon>
        <taxon>Pteriomorphia</taxon>
        <taxon>Ostreida</taxon>
        <taxon>Ostreoidea</taxon>
        <taxon>Ostreidae</taxon>
        <taxon>Crassostrea</taxon>
    </lineage>
</organism>
<keyword evidence="1" id="KW-0812">Transmembrane</keyword>
<evidence type="ECO:0000256" key="1">
    <source>
        <dbReference type="SAM" id="Phobius"/>
    </source>
</evidence>
<evidence type="ECO:0000313" key="3">
    <source>
        <dbReference type="Proteomes" id="UP000694844"/>
    </source>
</evidence>
<feature type="transmembrane region" description="Helical" evidence="1">
    <location>
        <begin position="344"/>
        <end position="364"/>
    </location>
</feature>
<protein>
    <submittedName>
        <fullName evidence="4">Uncharacterized protein LOC111116068</fullName>
    </submittedName>
</protein>
<evidence type="ECO:0000313" key="4">
    <source>
        <dbReference type="RefSeq" id="XP_022310763.1"/>
    </source>
</evidence>
<accession>A0A8B8C4Y5</accession>
<evidence type="ECO:0000256" key="2">
    <source>
        <dbReference type="SAM" id="SignalP"/>
    </source>
</evidence>
<sequence>MSFTNGKSIVFLTVISDILFPVTLAGNSSVDLKVTRHVPSLTEIFLPPCVLLILCASGICILLMCRFERYVRRLQSQKRVSNMDFEQYHIETFTCHRKNPRAFKINQNATNAKFLTQFDLDVLKYLQGFSNTPALITIILGPCSMLFYYSTTEFFWPKETFSELPNNNQCVSCFLTPAGLVYAISFGFAFSSALGKQSEILNKVTEEISFIDQAATLASKLKLSSNQVRMGIYQAIKCEAIYMILQISNKKAPMFSGRASVDVKTAIWEILNLLQDECNPDNHYIDDVLKTHLINYISQLNNICSDDLSVLHTRTHWLMWTFLISLGFFSLYGVLMIQASSYRMELMMCVLTLFSITMLCYIVADLDSPFSGFFRIDISIIVDVIYRLEVMYKMAAMGFEETVCYPDSSRFTQKKYDDTDSLETSLNVKNVC</sequence>
<dbReference type="InterPro" id="IPR025333">
    <property type="entry name" value="DUF4239"/>
</dbReference>
<name>A0A8B8C4Y5_CRAVI</name>
<dbReference type="Pfam" id="PF14023">
    <property type="entry name" value="Bestrophin-like"/>
    <property type="match status" value="1"/>
</dbReference>